<dbReference type="AlphaFoldDB" id="A0AAD1L242"/>
<dbReference type="Proteomes" id="UP001058317">
    <property type="component" value="Chromosome"/>
</dbReference>
<organism evidence="1 2">
    <name type="scientific">Citrobacter braakii</name>
    <dbReference type="NCBI Taxonomy" id="57706"/>
    <lineage>
        <taxon>Bacteria</taxon>
        <taxon>Pseudomonadati</taxon>
        <taxon>Pseudomonadota</taxon>
        <taxon>Gammaproteobacteria</taxon>
        <taxon>Enterobacterales</taxon>
        <taxon>Enterobacteriaceae</taxon>
        <taxon>Citrobacter</taxon>
        <taxon>Citrobacter freundii complex</taxon>
    </lineage>
</organism>
<name>A0AAD1L242_CITBR</name>
<reference evidence="1" key="1">
    <citation type="submission" date="2022-07" db="EMBL/GenBank/DDBJ databases">
        <title>Complete genome sequence of carbapenem-resistant Citrobacter spp. in Japan.</title>
        <authorList>
            <person name="Maehana S."/>
            <person name="Suzuki M."/>
            <person name="Kitasato H."/>
        </authorList>
    </citation>
    <scope>NUCLEOTIDE SEQUENCE</scope>
    <source>
        <strain evidence="1">KAM621</strain>
    </source>
</reference>
<evidence type="ECO:0000313" key="2">
    <source>
        <dbReference type="Proteomes" id="UP001058317"/>
    </source>
</evidence>
<proteinExistence type="predicted"/>
<sequence length="49" mass="5403">MQKKHPLREADVTAESVFFMQRRQILKALGIGGGGFALFPDTGRSVELV</sequence>
<accession>A0AAD1L242</accession>
<evidence type="ECO:0000313" key="1">
    <source>
        <dbReference type="EMBL" id="BDN97234.1"/>
    </source>
</evidence>
<dbReference type="EMBL" id="AP026382">
    <property type="protein sequence ID" value="BDN97234.1"/>
    <property type="molecule type" value="Genomic_DNA"/>
</dbReference>
<protein>
    <submittedName>
        <fullName evidence="1">Uncharacterized protein</fullName>
    </submittedName>
</protein>
<gene>
    <name evidence="1" type="ORF">KAM621c_23390</name>
</gene>